<dbReference type="AlphaFoldDB" id="M6Q8N3"/>
<accession>M6Q8N3</accession>
<comment type="caution">
    <text evidence="1">The sequence shown here is derived from an EMBL/GenBank/DDBJ whole genome shotgun (WGS) entry which is preliminary data.</text>
</comment>
<name>M6Q8N3_9LEPT</name>
<evidence type="ECO:0000313" key="1">
    <source>
        <dbReference type="EMBL" id="EMN88988.1"/>
    </source>
</evidence>
<proteinExistence type="predicted"/>
<evidence type="ECO:0000313" key="2">
    <source>
        <dbReference type="Proteomes" id="UP000012118"/>
    </source>
</evidence>
<dbReference type="EMBL" id="AHNU02000065">
    <property type="protein sequence ID" value="EMN88988.1"/>
    <property type="molecule type" value="Genomic_DNA"/>
</dbReference>
<sequence>MPLIAAERIFRSSLEMDFPKTSEENNMIKNRSQNSLYFESVIL</sequence>
<reference evidence="1 2" key="1">
    <citation type="submission" date="2013-01" db="EMBL/GenBank/DDBJ databases">
        <authorList>
            <person name="Harkins D.M."/>
            <person name="Durkin A.S."/>
            <person name="Brinkac L.M."/>
            <person name="Haft D.H."/>
            <person name="Selengut J.D."/>
            <person name="Sanka R."/>
            <person name="DePew J."/>
            <person name="Purushe J."/>
            <person name="Chanthongthip A."/>
            <person name="Lattana O."/>
            <person name="Phetsouvanh R."/>
            <person name="Newton P.N."/>
            <person name="Vinetz J.M."/>
            <person name="Sutton G.G."/>
            <person name="Nierman W.C."/>
            <person name="Fouts D.E."/>
        </authorList>
    </citation>
    <scope>NUCLEOTIDE SEQUENCE [LARGE SCALE GENOMIC DNA]</scope>
    <source>
        <strain evidence="1 2">UI 13098</strain>
    </source>
</reference>
<organism evidence="1 2">
    <name type="scientific">Leptospira weilii str. UI 13098</name>
    <dbReference type="NCBI Taxonomy" id="1088542"/>
    <lineage>
        <taxon>Bacteria</taxon>
        <taxon>Pseudomonadati</taxon>
        <taxon>Spirochaetota</taxon>
        <taxon>Spirochaetia</taxon>
        <taxon>Leptospirales</taxon>
        <taxon>Leptospiraceae</taxon>
        <taxon>Leptospira</taxon>
    </lineage>
</organism>
<dbReference type="Proteomes" id="UP000012118">
    <property type="component" value="Unassembled WGS sequence"/>
</dbReference>
<protein>
    <submittedName>
        <fullName evidence="1">Uncharacterized protein</fullName>
    </submittedName>
</protein>
<gene>
    <name evidence="1" type="ORF">LEP1GSC108_3640</name>
</gene>
<keyword evidence="2" id="KW-1185">Reference proteome</keyword>